<protein>
    <submittedName>
        <fullName evidence="1">AbrB/MazE/SpoVT family DNA-binding domain-containing protein</fullName>
    </submittedName>
</protein>
<dbReference type="GO" id="GO:0003677">
    <property type="term" value="F:DNA binding"/>
    <property type="evidence" value="ECO:0007669"/>
    <property type="project" value="UniProtKB-KW"/>
</dbReference>
<dbReference type="RefSeq" id="WP_356954243.1">
    <property type="nucleotide sequence ID" value="NZ_JBEYBD010000002.1"/>
</dbReference>
<dbReference type="SUPFAM" id="SSF89447">
    <property type="entry name" value="AbrB/MazE/MraZ-like"/>
    <property type="match status" value="1"/>
</dbReference>
<dbReference type="Proteomes" id="UP001550628">
    <property type="component" value="Unassembled WGS sequence"/>
</dbReference>
<dbReference type="EMBL" id="JBEYBF010000001">
    <property type="protein sequence ID" value="MEU1950792.1"/>
    <property type="molecule type" value="Genomic_DNA"/>
</dbReference>
<accession>A0ABV2WIU3</accession>
<organism evidence="1 2">
    <name type="scientific">Nocardia rhamnosiphila</name>
    <dbReference type="NCBI Taxonomy" id="426716"/>
    <lineage>
        <taxon>Bacteria</taxon>
        <taxon>Bacillati</taxon>
        <taxon>Actinomycetota</taxon>
        <taxon>Actinomycetes</taxon>
        <taxon>Mycobacteriales</taxon>
        <taxon>Nocardiaceae</taxon>
        <taxon>Nocardia</taxon>
    </lineage>
</organism>
<dbReference type="InterPro" id="IPR037914">
    <property type="entry name" value="SpoVT-AbrB_sf"/>
</dbReference>
<evidence type="ECO:0000313" key="2">
    <source>
        <dbReference type="Proteomes" id="UP001550628"/>
    </source>
</evidence>
<keyword evidence="1" id="KW-0238">DNA-binding</keyword>
<proteinExistence type="predicted"/>
<evidence type="ECO:0000313" key="1">
    <source>
        <dbReference type="EMBL" id="MEU1950792.1"/>
    </source>
</evidence>
<sequence>MTDDTLAPLLPSFAAGPGLGDSSVFASGPALPMATLEEPVRSTAVHSIRPVDTNGRVVDKAIVGALDWHPGDLLSWRVTGGLVLITRPGHGRRGVTKYGHISIPAAFRHAAGIRIHDRVLLAADPDQALLVVYPADILDDILARRFAEGAPQ</sequence>
<keyword evidence="2" id="KW-1185">Reference proteome</keyword>
<gene>
    <name evidence="1" type="ORF">ABZ510_02940</name>
</gene>
<reference evidence="1 2" key="1">
    <citation type="submission" date="2024-06" db="EMBL/GenBank/DDBJ databases">
        <title>The Natural Products Discovery Center: Release of the First 8490 Sequenced Strains for Exploring Actinobacteria Biosynthetic Diversity.</title>
        <authorList>
            <person name="Kalkreuter E."/>
            <person name="Kautsar S.A."/>
            <person name="Yang D."/>
            <person name="Bader C.D."/>
            <person name="Teijaro C.N."/>
            <person name="Fluegel L."/>
            <person name="Davis C.M."/>
            <person name="Simpson J.R."/>
            <person name="Lauterbach L."/>
            <person name="Steele A.D."/>
            <person name="Gui C."/>
            <person name="Meng S."/>
            <person name="Li G."/>
            <person name="Viehrig K."/>
            <person name="Ye F."/>
            <person name="Su P."/>
            <person name="Kiefer A.F."/>
            <person name="Nichols A."/>
            <person name="Cepeda A.J."/>
            <person name="Yan W."/>
            <person name="Fan B."/>
            <person name="Jiang Y."/>
            <person name="Adhikari A."/>
            <person name="Zheng C.-J."/>
            <person name="Schuster L."/>
            <person name="Cowan T.M."/>
            <person name="Smanski M.J."/>
            <person name="Chevrette M.G."/>
            <person name="De Carvalho L.P.S."/>
            <person name="Shen B."/>
        </authorList>
    </citation>
    <scope>NUCLEOTIDE SEQUENCE [LARGE SCALE GENOMIC DNA]</scope>
    <source>
        <strain evidence="1 2">NPDC019708</strain>
    </source>
</reference>
<comment type="caution">
    <text evidence="1">The sequence shown here is derived from an EMBL/GenBank/DDBJ whole genome shotgun (WGS) entry which is preliminary data.</text>
</comment>
<name>A0ABV2WIU3_9NOCA</name>